<keyword evidence="1" id="KW-0472">Membrane</keyword>
<dbReference type="Proteomes" id="UP000238413">
    <property type="component" value="Chromosome"/>
</dbReference>
<accession>A0ABM6SZE2</accession>
<evidence type="ECO:0000313" key="3">
    <source>
        <dbReference type="Proteomes" id="UP000238413"/>
    </source>
</evidence>
<protein>
    <submittedName>
        <fullName evidence="2">Uncharacterized protein</fullName>
    </submittedName>
</protein>
<keyword evidence="1" id="KW-1133">Transmembrane helix</keyword>
<name>A0ABM6SZE2_9ACTN</name>
<keyword evidence="3" id="KW-1185">Reference proteome</keyword>
<proteinExistence type="predicted"/>
<keyword evidence="1" id="KW-0812">Transmembrane</keyword>
<feature type="transmembrane region" description="Helical" evidence="1">
    <location>
        <begin position="35"/>
        <end position="58"/>
    </location>
</feature>
<organism evidence="2 3">
    <name type="scientific">Streptomyces dengpaensis</name>
    <dbReference type="NCBI Taxonomy" id="2049881"/>
    <lineage>
        <taxon>Bacteria</taxon>
        <taxon>Bacillati</taxon>
        <taxon>Actinomycetota</taxon>
        <taxon>Actinomycetes</taxon>
        <taxon>Kitasatosporales</taxon>
        <taxon>Streptomycetaceae</taxon>
        <taxon>Streptomyces</taxon>
    </lineage>
</organism>
<evidence type="ECO:0000313" key="2">
    <source>
        <dbReference type="EMBL" id="AVH59976.1"/>
    </source>
</evidence>
<reference evidence="2 3" key="1">
    <citation type="submission" date="2018-02" db="EMBL/GenBank/DDBJ databases">
        <title>Complete genome sequence of Streptomyces dengpaensis, the producer of angucyclines.</title>
        <authorList>
            <person name="Yumei L."/>
        </authorList>
    </citation>
    <scope>NUCLEOTIDE SEQUENCE [LARGE SCALE GENOMIC DNA]</scope>
    <source>
        <strain evidence="2 3">XZHG99</strain>
    </source>
</reference>
<dbReference type="RefSeq" id="WP_099500356.1">
    <property type="nucleotide sequence ID" value="NZ_CP026652.1"/>
</dbReference>
<gene>
    <name evidence="2" type="ORF">C4B68_34055</name>
</gene>
<sequence>MRRHPILWSLLAAYLLVVGLWPAAAIPVELAATGAFTVLAKPAVLLLVAVVALIVSALRRPAHVHAGRH</sequence>
<dbReference type="EMBL" id="CP026652">
    <property type="protein sequence ID" value="AVH59976.1"/>
    <property type="molecule type" value="Genomic_DNA"/>
</dbReference>
<evidence type="ECO:0000256" key="1">
    <source>
        <dbReference type="SAM" id="Phobius"/>
    </source>
</evidence>